<evidence type="ECO:0000256" key="4">
    <source>
        <dbReference type="ARBA" id="ARBA00035276"/>
    </source>
</evidence>
<dbReference type="GO" id="GO:0005840">
    <property type="term" value="C:ribosome"/>
    <property type="evidence" value="ECO:0007669"/>
    <property type="project" value="UniProtKB-KW"/>
</dbReference>
<dbReference type="PANTHER" id="PTHR43168">
    <property type="entry name" value="50S RIBOSOMAL PROTEIN L33, CHLOROPLASTIC"/>
    <property type="match status" value="1"/>
</dbReference>
<keyword evidence="3 5" id="KW-0687">Ribonucleoprotein</keyword>
<comment type="subcellular location">
    <subcellularLocation>
        <location evidence="5">Plastid</location>
        <location evidence="5">Chloroplast</location>
    </subcellularLocation>
</comment>
<name>A0A514CQ33_9STRA</name>
<keyword evidence="6" id="KW-0150">Chloroplast</keyword>
<comment type="similarity">
    <text evidence="1 5">Belongs to the bacterial ribosomal protein bL33 family.</text>
</comment>
<dbReference type="Pfam" id="PF00471">
    <property type="entry name" value="Ribosomal_L33"/>
    <property type="match status" value="1"/>
</dbReference>
<dbReference type="GO" id="GO:0003735">
    <property type="term" value="F:structural constituent of ribosome"/>
    <property type="evidence" value="ECO:0007669"/>
    <property type="project" value="InterPro"/>
</dbReference>
<dbReference type="GO" id="GO:0006412">
    <property type="term" value="P:translation"/>
    <property type="evidence" value="ECO:0007669"/>
    <property type="project" value="UniProtKB-UniRule"/>
</dbReference>
<evidence type="ECO:0000256" key="3">
    <source>
        <dbReference type="ARBA" id="ARBA00023274"/>
    </source>
</evidence>
<dbReference type="PROSITE" id="PS00582">
    <property type="entry name" value="RIBOSOMAL_L33"/>
    <property type="match status" value="1"/>
</dbReference>
<evidence type="ECO:0000256" key="5">
    <source>
        <dbReference type="HAMAP-Rule" id="MF_00294"/>
    </source>
</evidence>
<dbReference type="SUPFAM" id="SSF57829">
    <property type="entry name" value="Zn-binding ribosomal proteins"/>
    <property type="match status" value="1"/>
</dbReference>
<sequence length="64" mass="7517">MAKAKGTRLVITLECTECRSNDNQRKSGVSRYTTKKNRKNTPDRLELKKFCKYCNQHTSHKEIK</sequence>
<organism evidence="6">
    <name type="scientific">Rhizochromulina marina</name>
    <dbReference type="NCBI Taxonomy" id="1034831"/>
    <lineage>
        <taxon>Eukaryota</taxon>
        <taxon>Sar</taxon>
        <taxon>Stramenopiles</taxon>
        <taxon>Ochrophyta</taxon>
        <taxon>Dictyochophyceae</taxon>
        <taxon>Rhizochromulinales</taxon>
        <taxon>Rhizochromulina</taxon>
    </lineage>
</organism>
<dbReference type="NCBIfam" id="NF001860">
    <property type="entry name" value="PRK00595.1"/>
    <property type="match status" value="1"/>
</dbReference>
<dbReference type="InterPro" id="IPR011332">
    <property type="entry name" value="Ribosomal_zn-bd"/>
</dbReference>
<dbReference type="EMBL" id="MK561360">
    <property type="protein sequence ID" value="QDH81877.1"/>
    <property type="molecule type" value="Genomic_DNA"/>
</dbReference>
<dbReference type="GeneID" id="40865493"/>
<dbReference type="InterPro" id="IPR038584">
    <property type="entry name" value="Ribosomal_bL33_sf"/>
</dbReference>
<dbReference type="NCBIfam" id="NF001764">
    <property type="entry name" value="PRK00504.1"/>
    <property type="match status" value="1"/>
</dbReference>
<dbReference type="RefSeq" id="YP_009675026.1">
    <property type="nucleotide sequence ID" value="NC_043890.1"/>
</dbReference>
<evidence type="ECO:0000313" key="6">
    <source>
        <dbReference type="EMBL" id="QDH81877.1"/>
    </source>
</evidence>
<dbReference type="Gene3D" id="2.20.28.120">
    <property type="entry name" value="Ribosomal protein L33"/>
    <property type="match status" value="1"/>
</dbReference>
<keyword evidence="6" id="KW-0934">Plastid</keyword>
<dbReference type="HAMAP" id="MF_00294">
    <property type="entry name" value="Ribosomal_bL33"/>
    <property type="match status" value="1"/>
</dbReference>
<dbReference type="AlphaFoldDB" id="A0A514CQ33"/>
<proteinExistence type="inferred from homology"/>
<dbReference type="GO" id="GO:0009507">
    <property type="term" value="C:chloroplast"/>
    <property type="evidence" value="ECO:0007669"/>
    <property type="project" value="UniProtKB-SubCell"/>
</dbReference>
<evidence type="ECO:0000256" key="1">
    <source>
        <dbReference type="ARBA" id="ARBA00007596"/>
    </source>
</evidence>
<dbReference type="GO" id="GO:1990904">
    <property type="term" value="C:ribonucleoprotein complex"/>
    <property type="evidence" value="ECO:0007669"/>
    <property type="project" value="UniProtKB-KW"/>
</dbReference>
<geneLocation type="chloroplast" evidence="6"/>
<reference evidence="6" key="1">
    <citation type="submission" date="2019-02" db="EMBL/GenBank/DDBJ databases">
        <title>Dictyochophyceae plastid genomes reveal unusual variability of their organisation.</title>
        <authorList>
            <person name="Han K.Y."/>
            <person name="Maciszewski K."/>
            <person name="Graf L."/>
            <person name="Andersen R.A."/>
            <person name="Karnkowska A."/>
            <person name="Yoon H.S."/>
        </authorList>
    </citation>
    <scope>NUCLEOTIDE SEQUENCE</scope>
</reference>
<dbReference type="InterPro" id="IPR018264">
    <property type="entry name" value="Ribosomal_bL33_CS"/>
</dbReference>
<keyword evidence="2 5" id="KW-0689">Ribosomal protein</keyword>
<gene>
    <name evidence="5 6" type="primary">rpl33</name>
</gene>
<protein>
    <recommendedName>
        <fullName evidence="4 5">Large ribosomal subunit protein bL33c</fullName>
    </recommendedName>
</protein>
<accession>A0A514CQ33</accession>
<dbReference type="NCBIfam" id="TIGR01023">
    <property type="entry name" value="rpmG_bact"/>
    <property type="match status" value="1"/>
</dbReference>
<dbReference type="InterPro" id="IPR001705">
    <property type="entry name" value="Ribosomal_bL33"/>
</dbReference>
<evidence type="ECO:0000256" key="2">
    <source>
        <dbReference type="ARBA" id="ARBA00022980"/>
    </source>
</evidence>
<dbReference type="PANTHER" id="PTHR43168:SF2">
    <property type="entry name" value="LARGE RIBOSOMAL SUBUNIT PROTEIN BL33C"/>
    <property type="match status" value="1"/>
</dbReference>